<dbReference type="AlphaFoldDB" id="A0A7C1VXD7"/>
<protein>
    <submittedName>
        <fullName evidence="3">SH3 domain-containing protein</fullName>
    </submittedName>
</protein>
<sequence>MSLKQIDKITKLISEFNKFQQYKNHMTYSHYFQRLHEQLNPLHKIDLINQQVFRSLQMFDIELNQRLQNAVNQLQNYYPSLFEDIIKQQNEIFEKLINSIPNPLLSVQGQWQKLFEEQWQKLFEVIKSQHFDSSLKFQINNDGTIAIDEEIYSENEFKENIDKISRELAYSTSWNEFIEKLRELLESSSKVIRFIAITIFWIISFLGNFANVADYFDVRYSDLKNLLSENFSCSEQININKRDFKLKLRKTIIKSSLEIPSYYRFVIANILYVRNGPSRKAEIIDELPKGKIVKLVVKKRRWCLVQYEDEDTGEIKKGWVFLRYLERFKK</sequence>
<name>A0A7C1VXD7_DESA2</name>
<evidence type="ECO:0000313" key="3">
    <source>
        <dbReference type="EMBL" id="HEC67879.1"/>
    </source>
</evidence>
<organism evidence="3">
    <name type="scientific">Desulfofervidus auxilii</name>
    <dbReference type="NCBI Taxonomy" id="1621989"/>
    <lineage>
        <taxon>Bacteria</taxon>
        <taxon>Pseudomonadati</taxon>
        <taxon>Thermodesulfobacteriota</taxon>
        <taxon>Candidatus Desulfofervidia</taxon>
        <taxon>Candidatus Desulfofervidales</taxon>
        <taxon>Candidatus Desulfofervidaceae</taxon>
        <taxon>Candidatus Desulfofervidus</taxon>
    </lineage>
</organism>
<proteinExistence type="predicted"/>
<reference evidence="3" key="1">
    <citation type="journal article" date="2020" name="mSystems">
        <title>Genome- and Community-Level Interaction Insights into Carbon Utilization and Element Cycling Functions of Hydrothermarchaeota in Hydrothermal Sediment.</title>
        <authorList>
            <person name="Zhou Z."/>
            <person name="Liu Y."/>
            <person name="Xu W."/>
            <person name="Pan J."/>
            <person name="Luo Z.H."/>
            <person name="Li M."/>
        </authorList>
    </citation>
    <scope>NUCLEOTIDE SEQUENCE [LARGE SCALE GENOMIC DNA]</scope>
    <source>
        <strain evidence="3">HyVt-389</strain>
    </source>
</reference>
<evidence type="ECO:0000256" key="1">
    <source>
        <dbReference type="SAM" id="Phobius"/>
    </source>
</evidence>
<keyword evidence="1" id="KW-0812">Transmembrane</keyword>
<dbReference type="Pfam" id="PF08239">
    <property type="entry name" value="SH3_3"/>
    <property type="match status" value="1"/>
</dbReference>
<feature type="domain" description="SH3b" evidence="2">
    <location>
        <begin position="261"/>
        <end position="329"/>
    </location>
</feature>
<feature type="transmembrane region" description="Helical" evidence="1">
    <location>
        <begin position="191"/>
        <end position="210"/>
    </location>
</feature>
<dbReference type="PROSITE" id="PS51781">
    <property type="entry name" value="SH3B"/>
    <property type="match status" value="1"/>
</dbReference>
<dbReference type="Gene3D" id="2.30.30.40">
    <property type="entry name" value="SH3 Domains"/>
    <property type="match status" value="1"/>
</dbReference>
<keyword evidence="1" id="KW-1133">Transmembrane helix</keyword>
<keyword evidence="1" id="KW-0472">Membrane</keyword>
<accession>A0A7C1VXD7</accession>
<evidence type="ECO:0000259" key="2">
    <source>
        <dbReference type="PROSITE" id="PS51781"/>
    </source>
</evidence>
<dbReference type="InterPro" id="IPR003646">
    <property type="entry name" value="SH3-like_bac-type"/>
</dbReference>
<dbReference type="EMBL" id="DRIH01000119">
    <property type="protein sequence ID" value="HEC67879.1"/>
    <property type="molecule type" value="Genomic_DNA"/>
</dbReference>
<gene>
    <name evidence="3" type="ORF">ENI35_03585</name>
</gene>
<comment type="caution">
    <text evidence="3">The sequence shown here is derived from an EMBL/GenBank/DDBJ whole genome shotgun (WGS) entry which is preliminary data.</text>
</comment>
<dbReference type="Proteomes" id="UP000885738">
    <property type="component" value="Unassembled WGS sequence"/>
</dbReference>